<evidence type="ECO:0000259" key="5">
    <source>
        <dbReference type="PROSITE" id="PS50977"/>
    </source>
</evidence>
<dbReference type="PANTHER" id="PTHR30055">
    <property type="entry name" value="HTH-TYPE TRANSCRIPTIONAL REGULATOR RUTR"/>
    <property type="match status" value="1"/>
</dbReference>
<evidence type="ECO:0000256" key="4">
    <source>
        <dbReference type="PROSITE-ProRule" id="PRU00335"/>
    </source>
</evidence>
<gene>
    <name evidence="6" type="primary">tetR</name>
    <name evidence="6" type="ORF">HMPREF0183_1658</name>
</gene>
<dbReference type="InterPro" id="IPR036271">
    <property type="entry name" value="Tet_transcr_reg_TetR-rel_C_sf"/>
</dbReference>
<dbReference type="InterPro" id="IPR001647">
    <property type="entry name" value="HTH_TetR"/>
</dbReference>
<dbReference type="Gene3D" id="1.10.357.10">
    <property type="entry name" value="Tetracycline Repressor, domain 2"/>
    <property type="match status" value="1"/>
</dbReference>
<name>D4YNZ8_9MICO</name>
<dbReference type="PANTHER" id="PTHR30055:SF234">
    <property type="entry name" value="HTH-TYPE TRANSCRIPTIONAL REGULATOR BETI"/>
    <property type="match status" value="1"/>
</dbReference>
<keyword evidence="2 4" id="KW-0238">DNA-binding</keyword>
<organism evidence="6 7">
    <name type="scientific">Brevibacterium mcbrellneri ATCC 49030</name>
    <dbReference type="NCBI Taxonomy" id="585530"/>
    <lineage>
        <taxon>Bacteria</taxon>
        <taxon>Bacillati</taxon>
        <taxon>Actinomycetota</taxon>
        <taxon>Actinomycetes</taxon>
        <taxon>Micrococcales</taxon>
        <taxon>Brevibacteriaceae</taxon>
        <taxon>Brevibacterium</taxon>
    </lineage>
</organism>
<evidence type="ECO:0000313" key="6">
    <source>
        <dbReference type="EMBL" id="EFG47138.1"/>
    </source>
</evidence>
<dbReference type="GO" id="GO:0003700">
    <property type="term" value="F:DNA-binding transcription factor activity"/>
    <property type="evidence" value="ECO:0007669"/>
    <property type="project" value="TreeGrafter"/>
</dbReference>
<accession>D4YNZ8</accession>
<dbReference type="STRING" id="585530.HMPREF0183_1658"/>
<reference evidence="6 7" key="1">
    <citation type="submission" date="2010-04" db="EMBL/GenBank/DDBJ databases">
        <authorList>
            <person name="Qin X."/>
            <person name="Bachman B."/>
            <person name="Battles P."/>
            <person name="Bell A."/>
            <person name="Bess C."/>
            <person name="Bickham C."/>
            <person name="Chaboub L."/>
            <person name="Chen D."/>
            <person name="Coyle M."/>
            <person name="Deiros D.R."/>
            <person name="Dinh H."/>
            <person name="Forbes L."/>
            <person name="Fowler G."/>
            <person name="Francisco L."/>
            <person name="Fu Q."/>
            <person name="Gubbala S."/>
            <person name="Hale W."/>
            <person name="Han Y."/>
            <person name="Hemphill L."/>
            <person name="Highlander S.K."/>
            <person name="Hirani K."/>
            <person name="Hogues M."/>
            <person name="Jackson L."/>
            <person name="Jakkamsetti A."/>
            <person name="Javaid M."/>
            <person name="Jiang H."/>
            <person name="Korchina V."/>
            <person name="Kovar C."/>
            <person name="Lara F."/>
            <person name="Lee S."/>
            <person name="Mata R."/>
            <person name="Mathew T."/>
            <person name="Moen C."/>
            <person name="Morales K."/>
            <person name="Munidasa M."/>
            <person name="Nazareth L."/>
            <person name="Ngo R."/>
            <person name="Nguyen L."/>
            <person name="Okwuonu G."/>
            <person name="Ongeri F."/>
            <person name="Patil S."/>
            <person name="Petrosino J."/>
            <person name="Pham C."/>
            <person name="Pham P."/>
            <person name="Pu L.-L."/>
            <person name="Puazo M."/>
            <person name="Raj R."/>
            <person name="Reid J."/>
            <person name="Rouhana J."/>
            <person name="Saada N."/>
            <person name="Shang Y."/>
            <person name="Simmons D."/>
            <person name="Thornton R."/>
            <person name="Warren J."/>
            <person name="Weissenberger G."/>
            <person name="Zhang J."/>
            <person name="Zhang L."/>
            <person name="Zhou C."/>
            <person name="Zhu D."/>
            <person name="Muzny D."/>
            <person name="Worley K."/>
            <person name="Gibbs R."/>
        </authorList>
    </citation>
    <scope>NUCLEOTIDE SEQUENCE [LARGE SCALE GENOMIC DNA]</scope>
    <source>
        <strain evidence="6 7">ATCC 49030</strain>
    </source>
</reference>
<dbReference type="EMBL" id="ADNU01000046">
    <property type="protein sequence ID" value="EFG47138.1"/>
    <property type="molecule type" value="Genomic_DNA"/>
</dbReference>
<dbReference type="SUPFAM" id="SSF46689">
    <property type="entry name" value="Homeodomain-like"/>
    <property type="match status" value="1"/>
</dbReference>
<sequence>MWIFLNIQAFSTRKERQSKRRLRDMALSTDIITDAALKIASEFGLGDLSMRRLARELEVQPSALYWHVANKQEVFILVARRMSEQVDLACGTPPHTFTQVAVHLRRILASYRDGAEVFLLAFALKGEEVTPQVLQGAVRATFPEAHQAVLERLISFVVGFVAIEQNRELYGTTGVSNNEDFEAAIQLLVD</sequence>
<dbReference type="GO" id="GO:0000976">
    <property type="term" value="F:transcription cis-regulatory region binding"/>
    <property type="evidence" value="ECO:0007669"/>
    <property type="project" value="TreeGrafter"/>
</dbReference>
<dbReference type="eggNOG" id="COG1309">
    <property type="taxonomic scope" value="Bacteria"/>
</dbReference>
<dbReference type="InterPro" id="IPR009057">
    <property type="entry name" value="Homeodomain-like_sf"/>
</dbReference>
<evidence type="ECO:0000256" key="3">
    <source>
        <dbReference type="ARBA" id="ARBA00023163"/>
    </source>
</evidence>
<dbReference type="Proteomes" id="UP000005714">
    <property type="component" value="Unassembled WGS sequence"/>
</dbReference>
<protein>
    <submittedName>
        <fullName evidence="6">Transcriptional regulator, TetR family</fullName>
    </submittedName>
</protein>
<proteinExistence type="predicted"/>
<dbReference type="Pfam" id="PF00440">
    <property type="entry name" value="TetR_N"/>
    <property type="match status" value="1"/>
</dbReference>
<feature type="domain" description="HTH tetR-type" evidence="5">
    <location>
        <begin position="26"/>
        <end position="86"/>
    </location>
</feature>
<evidence type="ECO:0000256" key="1">
    <source>
        <dbReference type="ARBA" id="ARBA00023015"/>
    </source>
</evidence>
<dbReference type="InterPro" id="IPR050109">
    <property type="entry name" value="HTH-type_TetR-like_transc_reg"/>
</dbReference>
<dbReference type="Gene3D" id="1.10.10.60">
    <property type="entry name" value="Homeodomain-like"/>
    <property type="match status" value="1"/>
</dbReference>
<keyword evidence="1" id="KW-0805">Transcription regulation</keyword>
<comment type="caution">
    <text evidence="6">The sequence shown here is derived from an EMBL/GenBank/DDBJ whole genome shotgun (WGS) entry which is preliminary data.</text>
</comment>
<keyword evidence="3" id="KW-0804">Transcription</keyword>
<feature type="DNA-binding region" description="H-T-H motif" evidence="4">
    <location>
        <begin position="49"/>
        <end position="68"/>
    </location>
</feature>
<dbReference type="PROSITE" id="PS50977">
    <property type="entry name" value="HTH_TETR_2"/>
    <property type="match status" value="1"/>
</dbReference>
<dbReference type="PRINTS" id="PR00455">
    <property type="entry name" value="HTHTETR"/>
</dbReference>
<dbReference type="SUPFAM" id="SSF48498">
    <property type="entry name" value="Tetracyclin repressor-like, C-terminal domain"/>
    <property type="match status" value="1"/>
</dbReference>
<dbReference type="AlphaFoldDB" id="D4YNZ8"/>
<evidence type="ECO:0000256" key="2">
    <source>
        <dbReference type="ARBA" id="ARBA00023125"/>
    </source>
</evidence>
<evidence type="ECO:0000313" key="7">
    <source>
        <dbReference type="Proteomes" id="UP000005714"/>
    </source>
</evidence>
<keyword evidence="7" id="KW-1185">Reference proteome</keyword>